<accession>A0A0A9FKX1</accession>
<dbReference type="EMBL" id="GBRH01184271">
    <property type="protein sequence ID" value="JAE13625.1"/>
    <property type="molecule type" value="Transcribed_RNA"/>
</dbReference>
<organism evidence="1">
    <name type="scientific">Arundo donax</name>
    <name type="common">Giant reed</name>
    <name type="synonym">Donax arundinaceus</name>
    <dbReference type="NCBI Taxonomy" id="35708"/>
    <lineage>
        <taxon>Eukaryota</taxon>
        <taxon>Viridiplantae</taxon>
        <taxon>Streptophyta</taxon>
        <taxon>Embryophyta</taxon>
        <taxon>Tracheophyta</taxon>
        <taxon>Spermatophyta</taxon>
        <taxon>Magnoliopsida</taxon>
        <taxon>Liliopsida</taxon>
        <taxon>Poales</taxon>
        <taxon>Poaceae</taxon>
        <taxon>PACMAD clade</taxon>
        <taxon>Arundinoideae</taxon>
        <taxon>Arundineae</taxon>
        <taxon>Arundo</taxon>
    </lineage>
</organism>
<name>A0A0A9FKX1_ARUDO</name>
<proteinExistence type="predicted"/>
<evidence type="ECO:0000313" key="1">
    <source>
        <dbReference type="EMBL" id="JAE13625.1"/>
    </source>
</evidence>
<sequence>MCDLYGVCTCRVIRFFMQHINQFELSRLSVMSTACSLSRIIVVLIKRYVYAHELRITDNHLMFVQYACVS</sequence>
<reference evidence="1" key="1">
    <citation type="submission" date="2014-09" db="EMBL/GenBank/DDBJ databases">
        <authorList>
            <person name="Magalhaes I.L.F."/>
            <person name="Oliveira U."/>
            <person name="Santos F.R."/>
            <person name="Vidigal T.H.D.A."/>
            <person name="Brescovit A.D."/>
            <person name="Santos A.J."/>
        </authorList>
    </citation>
    <scope>NUCLEOTIDE SEQUENCE</scope>
    <source>
        <tissue evidence="1">Shoot tissue taken approximately 20 cm above the soil surface</tissue>
    </source>
</reference>
<protein>
    <submittedName>
        <fullName evidence="1">Uncharacterized protein</fullName>
    </submittedName>
</protein>
<reference evidence="1" key="2">
    <citation type="journal article" date="2015" name="Data Brief">
        <title>Shoot transcriptome of the giant reed, Arundo donax.</title>
        <authorList>
            <person name="Barrero R.A."/>
            <person name="Guerrero F.D."/>
            <person name="Moolhuijzen P."/>
            <person name="Goolsby J.A."/>
            <person name="Tidwell J."/>
            <person name="Bellgard S.E."/>
            <person name="Bellgard M.I."/>
        </authorList>
    </citation>
    <scope>NUCLEOTIDE SEQUENCE</scope>
    <source>
        <tissue evidence="1">Shoot tissue taken approximately 20 cm above the soil surface</tissue>
    </source>
</reference>
<dbReference type="AlphaFoldDB" id="A0A0A9FKX1"/>